<dbReference type="EC" id="2.4.1.226" evidence="5"/>
<feature type="domain" description="Glycosyltransferase 2-like" evidence="4">
    <location>
        <begin position="10"/>
        <end position="176"/>
    </location>
</feature>
<feature type="compositionally biased region" description="Basic residues" evidence="3">
    <location>
        <begin position="395"/>
        <end position="406"/>
    </location>
</feature>
<dbReference type="Proteomes" id="UP000029014">
    <property type="component" value="Unassembled WGS sequence"/>
</dbReference>
<dbReference type="EC" id="2.4.1.175" evidence="5"/>
<evidence type="ECO:0000256" key="2">
    <source>
        <dbReference type="ARBA" id="ARBA00022679"/>
    </source>
</evidence>
<dbReference type="InterPro" id="IPR001173">
    <property type="entry name" value="Glyco_trans_2-like"/>
</dbReference>
<dbReference type="GO" id="GO:0047238">
    <property type="term" value="F:glucuronosyl-N-acetylgalactosaminyl-proteoglycan 4-beta-N-acetylgalactosaminyltransferase activity"/>
    <property type="evidence" value="ECO:0007669"/>
    <property type="project" value="UniProtKB-EC"/>
</dbReference>
<name>A0A087BPW1_9BIFI</name>
<dbReference type="AlphaFoldDB" id="A0A087BPW1"/>
<evidence type="ECO:0000313" key="5">
    <source>
        <dbReference type="EMBL" id="KFI73061.1"/>
    </source>
</evidence>
<dbReference type="SUPFAM" id="SSF53448">
    <property type="entry name" value="Nucleotide-diphospho-sugar transferases"/>
    <property type="match status" value="1"/>
</dbReference>
<feature type="region of interest" description="Disordered" evidence="3">
    <location>
        <begin position="344"/>
        <end position="412"/>
    </location>
</feature>
<dbReference type="PANTHER" id="PTHR22916:SF51">
    <property type="entry name" value="GLYCOSYLTRANSFERASE EPSH-RELATED"/>
    <property type="match status" value="1"/>
</dbReference>
<keyword evidence="1 5" id="KW-0328">Glycosyltransferase</keyword>
<evidence type="ECO:0000313" key="6">
    <source>
        <dbReference type="Proteomes" id="UP000029014"/>
    </source>
</evidence>
<evidence type="ECO:0000259" key="4">
    <source>
        <dbReference type="Pfam" id="PF00535"/>
    </source>
</evidence>
<keyword evidence="2 5" id="KW-0808">Transferase</keyword>
<evidence type="ECO:0000256" key="3">
    <source>
        <dbReference type="SAM" id="MobiDB-lite"/>
    </source>
</evidence>
<dbReference type="Pfam" id="PF00535">
    <property type="entry name" value="Glycos_transf_2"/>
    <property type="match status" value="1"/>
</dbReference>
<comment type="caution">
    <text evidence="5">The sequence shown here is derived from an EMBL/GenBank/DDBJ whole genome shotgun (WGS) entry which is preliminary data.</text>
</comment>
<proteinExistence type="predicted"/>
<dbReference type="Gene3D" id="3.90.550.10">
    <property type="entry name" value="Spore Coat Polysaccharide Biosynthesis Protein SpsA, Chain A"/>
    <property type="match status" value="1"/>
</dbReference>
<accession>A0A087BPW1</accession>
<dbReference type="PANTHER" id="PTHR22916">
    <property type="entry name" value="GLYCOSYLTRANSFERASE"/>
    <property type="match status" value="1"/>
</dbReference>
<dbReference type="eggNOG" id="COG0463">
    <property type="taxonomic scope" value="Bacteria"/>
</dbReference>
<dbReference type="InterPro" id="IPR029044">
    <property type="entry name" value="Nucleotide-diphossugar_trans"/>
</dbReference>
<keyword evidence="6" id="KW-1185">Reference proteome</keyword>
<protein>
    <submittedName>
        <fullName evidence="5">Glycosyltransferase</fullName>
        <ecNumber evidence="5">2.4.1.175</ecNumber>
        <ecNumber evidence="5">2.4.1.226</ecNumber>
    </submittedName>
</protein>
<dbReference type="STRING" id="1693.BMIN_0782"/>
<dbReference type="GO" id="GO:0050510">
    <property type="term" value="F:N-acetylgalactosaminyl-proteoglycan 3-beta-glucuronosyltransferase activity"/>
    <property type="evidence" value="ECO:0007669"/>
    <property type="project" value="UniProtKB-EC"/>
</dbReference>
<dbReference type="EMBL" id="JGZD01000008">
    <property type="protein sequence ID" value="KFI73061.1"/>
    <property type="molecule type" value="Genomic_DNA"/>
</dbReference>
<feature type="compositionally biased region" description="Basic and acidic residues" evidence="3">
    <location>
        <begin position="383"/>
        <end position="394"/>
    </location>
</feature>
<evidence type="ECO:0000256" key="1">
    <source>
        <dbReference type="ARBA" id="ARBA00022676"/>
    </source>
</evidence>
<gene>
    <name evidence="5" type="ORF">BMIN_0782</name>
</gene>
<dbReference type="CDD" id="cd00761">
    <property type="entry name" value="Glyco_tranf_GTA_type"/>
    <property type="match status" value="1"/>
</dbReference>
<organism evidence="5 6">
    <name type="scientific">Bifidobacterium minimum</name>
    <dbReference type="NCBI Taxonomy" id="1693"/>
    <lineage>
        <taxon>Bacteria</taxon>
        <taxon>Bacillati</taxon>
        <taxon>Actinomycetota</taxon>
        <taxon>Actinomycetes</taxon>
        <taxon>Bifidobacteriales</taxon>
        <taxon>Bifidobacteriaceae</taxon>
        <taxon>Bifidobacterium</taxon>
    </lineage>
</organism>
<sequence length="412" mass="45942">MVPGPDSLVSIIVPVYGVQEYLDAALAGVVGQTHSNLEIILVDDGSPDECPRICDEWARRDARITVIHEENGGLSKARNTGLSAAHGDAVYFMDSDDLVEPTLVARCLEAMADHGADMAMFRFDTIDDSGAPMKSSYRHNEYDGTIELTPEQALRLQVKGDIDSYFWAFMVARRVYVDQDFSFPEGRYIEDMARICHVIGESSHVVRIPDVLYHYRLRAGSVAHTPSASLMADWMQAAHDRREYIVTRHPGLRRFVAVQTMNVLGNLNMETFRQSIVFGLKLDPQSQQQFRDRVTEFLDDLGYGQDDGVFAELDDDESDEDRATVAETRAKFTALVDSASDSLRDMKDAARDSVSGAKDSVKDGIREGVDKLREVFDLQSGEDGEKSEKGEGSSRRRTPSVRRSARRASASR</sequence>
<feature type="compositionally biased region" description="Basic and acidic residues" evidence="3">
    <location>
        <begin position="359"/>
        <end position="376"/>
    </location>
</feature>
<reference evidence="5 6" key="1">
    <citation type="submission" date="2014-03" db="EMBL/GenBank/DDBJ databases">
        <title>Genomics of Bifidobacteria.</title>
        <authorList>
            <person name="Ventura M."/>
            <person name="Milani C."/>
            <person name="Lugli G.A."/>
        </authorList>
    </citation>
    <scope>NUCLEOTIDE SEQUENCE [LARGE SCALE GENOMIC DNA]</scope>
    <source>
        <strain evidence="5 6">LMG 11592</strain>
    </source>
</reference>